<name>A0A843U1P6_COLES</name>
<evidence type="ECO:0000313" key="3">
    <source>
        <dbReference type="Proteomes" id="UP000652761"/>
    </source>
</evidence>
<evidence type="ECO:0000256" key="1">
    <source>
        <dbReference type="SAM" id="MobiDB-lite"/>
    </source>
</evidence>
<keyword evidence="3" id="KW-1185">Reference proteome</keyword>
<proteinExistence type="predicted"/>
<protein>
    <submittedName>
        <fullName evidence="2">Uncharacterized protein</fullName>
    </submittedName>
</protein>
<dbReference type="Proteomes" id="UP000652761">
    <property type="component" value="Unassembled WGS sequence"/>
</dbReference>
<dbReference type="EMBL" id="NMUH01000266">
    <property type="protein sequence ID" value="MQL75810.1"/>
    <property type="molecule type" value="Genomic_DNA"/>
</dbReference>
<dbReference type="AlphaFoldDB" id="A0A843U1P6"/>
<evidence type="ECO:0000313" key="2">
    <source>
        <dbReference type="EMBL" id="MQL75810.1"/>
    </source>
</evidence>
<feature type="region of interest" description="Disordered" evidence="1">
    <location>
        <begin position="41"/>
        <end position="62"/>
    </location>
</feature>
<reference evidence="2" key="1">
    <citation type="submission" date="2017-07" db="EMBL/GenBank/DDBJ databases">
        <title>Taro Niue Genome Assembly and Annotation.</title>
        <authorList>
            <person name="Atibalentja N."/>
            <person name="Keating K."/>
            <person name="Fields C.J."/>
        </authorList>
    </citation>
    <scope>NUCLEOTIDE SEQUENCE</scope>
    <source>
        <strain evidence="2">Niue_2</strain>
        <tissue evidence="2">Leaf</tissue>
    </source>
</reference>
<accession>A0A843U1P6</accession>
<comment type="caution">
    <text evidence="2">The sequence shown here is derived from an EMBL/GenBank/DDBJ whole genome shotgun (WGS) entry which is preliminary data.</text>
</comment>
<organism evidence="2 3">
    <name type="scientific">Colocasia esculenta</name>
    <name type="common">Wild taro</name>
    <name type="synonym">Arum esculentum</name>
    <dbReference type="NCBI Taxonomy" id="4460"/>
    <lineage>
        <taxon>Eukaryota</taxon>
        <taxon>Viridiplantae</taxon>
        <taxon>Streptophyta</taxon>
        <taxon>Embryophyta</taxon>
        <taxon>Tracheophyta</taxon>
        <taxon>Spermatophyta</taxon>
        <taxon>Magnoliopsida</taxon>
        <taxon>Liliopsida</taxon>
        <taxon>Araceae</taxon>
        <taxon>Aroideae</taxon>
        <taxon>Colocasieae</taxon>
        <taxon>Colocasia</taxon>
    </lineage>
</organism>
<sequence>MGTGELKTVKTPQKTELCKTYLSLMPSLRIGLSRHCCDAQGRRDHKHTHGSRKESETAACHSRYSPNTRTLVQVKWGRTEPLGAYPEGDVQLKGENAASCGDDDYCPASSAPHAPFHC</sequence>
<gene>
    <name evidence="2" type="ORF">Taro_008169</name>
</gene>